<evidence type="ECO:0000313" key="6">
    <source>
        <dbReference type="EMBL" id="TLG75396.1"/>
    </source>
</evidence>
<reference evidence="6 7" key="1">
    <citation type="submission" date="2019-05" db="EMBL/GenBank/DDBJ databases">
        <title>Culicoidintestinum kansasii gen. nov., sp. nov. from the gastrointestinal tract of the biting midge, Culicoides sonorensis.</title>
        <authorList>
            <person name="Neupane S."/>
            <person name="Ghosh A."/>
            <person name="Gunther S."/>
            <person name="Martin K."/>
            <person name="Zurek L."/>
        </authorList>
    </citation>
    <scope>NUCLEOTIDE SEQUENCE [LARGE SCALE GENOMIC DNA]</scope>
    <source>
        <strain evidence="6 7">CS-1</strain>
    </source>
</reference>
<dbReference type="GO" id="GO:0097367">
    <property type="term" value="F:carbohydrate derivative binding"/>
    <property type="evidence" value="ECO:0007669"/>
    <property type="project" value="InterPro"/>
</dbReference>
<dbReference type="InterPro" id="IPR047640">
    <property type="entry name" value="RpiR-like"/>
</dbReference>
<dbReference type="InterPro" id="IPR035472">
    <property type="entry name" value="RpiR-like_SIS"/>
</dbReference>
<dbReference type="AlphaFoldDB" id="A0A5R8QEJ5"/>
<evidence type="ECO:0000259" key="4">
    <source>
        <dbReference type="PROSITE" id="PS51071"/>
    </source>
</evidence>
<organism evidence="6 7">
    <name type="scientific">Culicoidibacter larvae</name>
    <dbReference type="NCBI Taxonomy" id="2579976"/>
    <lineage>
        <taxon>Bacteria</taxon>
        <taxon>Bacillati</taxon>
        <taxon>Bacillota</taxon>
        <taxon>Culicoidibacteria</taxon>
        <taxon>Culicoidibacterales</taxon>
        <taxon>Culicoidibacteraceae</taxon>
        <taxon>Culicoidibacter</taxon>
    </lineage>
</organism>
<keyword evidence="2" id="KW-0238">DNA-binding</keyword>
<gene>
    <name evidence="6" type="ORF">FEZ08_04930</name>
</gene>
<dbReference type="GO" id="GO:1901135">
    <property type="term" value="P:carbohydrate derivative metabolic process"/>
    <property type="evidence" value="ECO:0007669"/>
    <property type="project" value="InterPro"/>
</dbReference>
<evidence type="ECO:0000256" key="1">
    <source>
        <dbReference type="ARBA" id="ARBA00023015"/>
    </source>
</evidence>
<dbReference type="PROSITE" id="PS51071">
    <property type="entry name" value="HTH_RPIR"/>
    <property type="match status" value="1"/>
</dbReference>
<name>A0A5R8QEJ5_9FIRM</name>
<dbReference type="OrthoDB" id="3684496at2"/>
<feature type="domain" description="SIS" evidence="5">
    <location>
        <begin position="119"/>
        <end position="259"/>
    </location>
</feature>
<accession>A0A5R8QEJ5</accession>
<dbReference type="SUPFAM" id="SSF46689">
    <property type="entry name" value="Homeodomain-like"/>
    <property type="match status" value="1"/>
</dbReference>
<evidence type="ECO:0000313" key="7">
    <source>
        <dbReference type="Proteomes" id="UP000306912"/>
    </source>
</evidence>
<comment type="caution">
    <text evidence="6">The sequence shown here is derived from an EMBL/GenBank/DDBJ whole genome shotgun (WGS) entry which is preliminary data.</text>
</comment>
<dbReference type="PROSITE" id="PS51464">
    <property type="entry name" value="SIS"/>
    <property type="match status" value="1"/>
</dbReference>
<dbReference type="PANTHER" id="PTHR30514">
    <property type="entry name" value="GLUCOKINASE"/>
    <property type="match status" value="1"/>
</dbReference>
<dbReference type="InParanoid" id="A0A5R8QEJ5"/>
<evidence type="ECO:0000256" key="3">
    <source>
        <dbReference type="ARBA" id="ARBA00023163"/>
    </source>
</evidence>
<protein>
    <submittedName>
        <fullName evidence="6">MurR/RpiR family transcriptional regulator</fullName>
    </submittedName>
</protein>
<dbReference type="GO" id="GO:0003677">
    <property type="term" value="F:DNA binding"/>
    <property type="evidence" value="ECO:0007669"/>
    <property type="project" value="UniProtKB-KW"/>
</dbReference>
<keyword evidence="3" id="KW-0804">Transcription</keyword>
<dbReference type="Proteomes" id="UP000306912">
    <property type="component" value="Unassembled WGS sequence"/>
</dbReference>
<dbReference type="InterPro" id="IPR001347">
    <property type="entry name" value="SIS_dom"/>
</dbReference>
<dbReference type="InterPro" id="IPR046348">
    <property type="entry name" value="SIS_dom_sf"/>
</dbReference>
<feature type="domain" description="HTH rpiR-type" evidence="4">
    <location>
        <begin position="6"/>
        <end position="82"/>
    </location>
</feature>
<dbReference type="GO" id="GO:0003700">
    <property type="term" value="F:DNA-binding transcription factor activity"/>
    <property type="evidence" value="ECO:0007669"/>
    <property type="project" value="InterPro"/>
</dbReference>
<proteinExistence type="predicted"/>
<evidence type="ECO:0000256" key="2">
    <source>
        <dbReference type="ARBA" id="ARBA00023125"/>
    </source>
</evidence>
<keyword evidence="1" id="KW-0805">Transcription regulation</keyword>
<dbReference type="Gene3D" id="3.40.50.10490">
    <property type="entry name" value="Glucose-6-phosphate isomerase like protein, domain 1"/>
    <property type="match status" value="1"/>
</dbReference>
<sequence>MTILSSELRERIKLQRENFTQVEQYLAEAIIARPEVLQAQSIDQLAHELNTSKSSISRFARKLGYSGFIELKHTISSSEKHQKNHHNNLIAQYSLLIGDYTKLLNQFIANCNFDDILAIAKLMHTSQRVLIFGLGNSGSVAADFASRLKYSGLAVATISESHGIRIEARHSRPNDLMICFSRSGTSRCIRDALRFGRENGTTTVLITTSNDYTVTTNCDYTIVLPKKEDFIAYKLLSHQIPQLFIADVLYTEMMKLDPKKYQLALEKTSGVLT</sequence>
<dbReference type="PANTHER" id="PTHR30514:SF1">
    <property type="entry name" value="HTH-TYPE TRANSCRIPTIONAL REGULATOR HEXR-RELATED"/>
    <property type="match status" value="1"/>
</dbReference>
<dbReference type="InterPro" id="IPR036388">
    <property type="entry name" value="WH-like_DNA-bd_sf"/>
</dbReference>
<dbReference type="SUPFAM" id="SSF53697">
    <property type="entry name" value="SIS domain"/>
    <property type="match status" value="1"/>
</dbReference>
<dbReference type="Gene3D" id="1.10.10.10">
    <property type="entry name" value="Winged helix-like DNA-binding domain superfamily/Winged helix DNA-binding domain"/>
    <property type="match status" value="1"/>
</dbReference>
<dbReference type="RefSeq" id="WP_138190603.1">
    <property type="nucleotide sequence ID" value="NZ_VBWP01000003.1"/>
</dbReference>
<dbReference type="EMBL" id="VBWP01000003">
    <property type="protein sequence ID" value="TLG75396.1"/>
    <property type="molecule type" value="Genomic_DNA"/>
</dbReference>
<dbReference type="CDD" id="cd05013">
    <property type="entry name" value="SIS_RpiR"/>
    <property type="match status" value="1"/>
</dbReference>
<keyword evidence="7" id="KW-1185">Reference proteome</keyword>
<dbReference type="Pfam" id="PF01380">
    <property type="entry name" value="SIS"/>
    <property type="match status" value="1"/>
</dbReference>
<dbReference type="Pfam" id="PF01418">
    <property type="entry name" value="HTH_6"/>
    <property type="match status" value="1"/>
</dbReference>
<dbReference type="InterPro" id="IPR009057">
    <property type="entry name" value="Homeodomain-like_sf"/>
</dbReference>
<evidence type="ECO:0000259" key="5">
    <source>
        <dbReference type="PROSITE" id="PS51464"/>
    </source>
</evidence>
<dbReference type="InterPro" id="IPR000281">
    <property type="entry name" value="HTH_RpiR"/>
</dbReference>